<organism evidence="14 15">
    <name type="scientific">Trachymyrmex cornetzi</name>
    <dbReference type="NCBI Taxonomy" id="471704"/>
    <lineage>
        <taxon>Eukaryota</taxon>
        <taxon>Metazoa</taxon>
        <taxon>Ecdysozoa</taxon>
        <taxon>Arthropoda</taxon>
        <taxon>Hexapoda</taxon>
        <taxon>Insecta</taxon>
        <taxon>Pterygota</taxon>
        <taxon>Neoptera</taxon>
        <taxon>Endopterygota</taxon>
        <taxon>Hymenoptera</taxon>
        <taxon>Apocrita</taxon>
        <taxon>Aculeata</taxon>
        <taxon>Formicoidea</taxon>
        <taxon>Formicidae</taxon>
        <taxon>Myrmicinae</taxon>
        <taxon>Trachymyrmex</taxon>
    </lineage>
</organism>
<dbReference type="PANTHER" id="PTHR45620">
    <property type="entry name" value="PDF RECEPTOR-LIKE PROTEIN-RELATED"/>
    <property type="match status" value="1"/>
</dbReference>
<feature type="transmembrane region" description="Helical" evidence="11">
    <location>
        <begin position="369"/>
        <end position="390"/>
    </location>
</feature>
<evidence type="ECO:0000259" key="12">
    <source>
        <dbReference type="PROSITE" id="PS50227"/>
    </source>
</evidence>
<dbReference type="GO" id="GO:0017046">
    <property type="term" value="F:peptide hormone binding"/>
    <property type="evidence" value="ECO:0007669"/>
    <property type="project" value="TreeGrafter"/>
</dbReference>
<dbReference type="SUPFAM" id="SSF111418">
    <property type="entry name" value="Hormone receptor domain"/>
    <property type="match status" value="1"/>
</dbReference>
<keyword evidence="8 14" id="KW-0675">Receptor</keyword>
<sequence length="846" mass="97100">RNGVIDRMKLMEDRLESEAKRCDLGNILEPGWCPEIWDGILCWNSTAPGQLAVQQCASYIMGFDAGAFASKQCMPDGKWYWNVKTHSVWTNFSQCYREPLVTVLMNMSNVETNNATLIKNDYTREAFVKRRQNNIIANDLLEKFLPVVKIISKLGYSISLFTLIIAFCILATINLSPIGRRKLRCPRNILHMHLFVSFVMRAFMALLKDMLFVSGLGVADAVVKVNEGYWLLDEKESNWQCKTFTSLWQYFILANYSWILMEGVYLHNLVFLALFTDANSSIVGYVIFGWGLPAIFILPWVVTRIIFQDTYCWTTNEKPLLFLFIRVPTMLSILINFVLFINIVRVLLVKLKSTMSEETQRYKRWARSTLVLVPLFGVHYAFFIFMSYSIGVNETVEVVWLFCDQLFASFQPNCHIVTQEIGFFVAVLYCFLNGEVRAEVSRTLRGIKWTHLRGIRWGQRASTHSVSTCNVGTRGGSLASSRGYLEIAGDGQPPTQPTTHDHHPHHTSPLCSKYTHQSLLSFCSMSDASGPNVDKIRDHHRWSDSECCHLAYELHDLQQHRGHPDSSEFSTKYLPMYFVVCNATLISIFRPAKMLKTVESSAFCDFYTYLVDNDTSHDLLYIMCLPIVIHKQALWIYQAHYYSKLCMPCTLFQLVQYCQVFTTFVIFSISSGQTSGQCVNPKYINTHCPKKSSDFTVFPSVFTNSNLPPILALPNCRLLSFAIVLSFSSLRFSFMLIILSRRNIRPTDSYILVSSGKLLISFVVSSARCFVRRNFSICISANFNFCLVSTIFSCNFEKACFNSSSNTFDILSYHNVLFMLYFYIAFFLYNVPNHIRQQHRSNIAMK</sequence>
<accession>A0A195EHT4</accession>
<keyword evidence="6" id="KW-0297">G-protein coupled receptor</keyword>
<evidence type="ECO:0000256" key="9">
    <source>
        <dbReference type="ARBA" id="ARBA00023224"/>
    </source>
</evidence>
<feature type="region of interest" description="Disordered" evidence="10">
    <location>
        <begin position="488"/>
        <end position="510"/>
    </location>
</feature>
<comment type="similarity">
    <text evidence="2">Belongs to the G-protein coupled receptor 2 family.</text>
</comment>
<dbReference type="GO" id="GO:0005886">
    <property type="term" value="C:plasma membrane"/>
    <property type="evidence" value="ECO:0007669"/>
    <property type="project" value="UniProtKB-SubCell"/>
</dbReference>
<keyword evidence="7 11" id="KW-0472">Membrane</keyword>
<dbReference type="AlphaFoldDB" id="A0A195EHT4"/>
<keyword evidence="4 11" id="KW-0812">Transmembrane</keyword>
<dbReference type="GO" id="GO:0007166">
    <property type="term" value="P:cell surface receptor signaling pathway"/>
    <property type="evidence" value="ECO:0007669"/>
    <property type="project" value="InterPro"/>
</dbReference>
<dbReference type="STRING" id="471704.A0A195EHT4"/>
<evidence type="ECO:0000256" key="5">
    <source>
        <dbReference type="ARBA" id="ARBA00022989"/>
    </source>
</evidence>
<dbReference type="Proteomes" id="UP000078492">
    <property type="component" value="Unassembled WGS sequence"/>
</dbReference>
<dbReference type="InterPro" id="IPR050332">
    <property type="entry name" value="GPCR_2"/>
</dbReference>
<feature type="transmembrane region" description="Helical" evidence="11">
    <location>
        <begin position="154"/>
        <end position="176"/>
    </location>
</feature>
<evidence type="ECO:0000256" key="3">
    <source>
        <dbReference type="ARBA" id="ARBA00022475"/>
    </source>
</evidence>
<evidence type="ECO:0000256" key="6">
    <source>
        <dbReference type="ARBA" id="ARBA00023040"/>
    </source>
</evidence>
<dbReference type="InterPro" id="IPR017981">
    <property type="entry name" value="GPCR_2-like_7TM"/>
</dbReference>
<feature type="transmembrane region" description="Helical" evidence="11">
    <location>
        <begin position="282"/>
        <end position="302"/>
    </location>
</feature>
<dbReference type="EMBL" id="KQ978881">
    <property type="protein sequence ID" value="KYN27813.1"/>
    <property type="molecule type" value="Genomic_DNA"/>
</dbReference>
<feature type="domain" description="G-protein coupled receptors family 2 profile 1" evidence="12">
    <location>
        <begin position="33"/>
        <end position="99"/>
    </location>
</feature>
<dbReference type="PROSITE" id="PS50227">
    <property type="entry name" value="G_PROTEIN_RECEP_F2_3"/>
    <property type="match status" value="1"/>
</dbReference>
<dbReference type="InterPro" id="IPR001879">
    <property type="entry name" value="GPCR_2_extracellular_dom"/>
</dbReference>
<name>A0A195EHT4_9HYME</name>
<dbReference type="SMART" id="SM00008">
    <property type="entry name" value="HormR"/>
    <property type="match status" value="1"/>
</dbReference>
<dbReference type="CDD" id="cd15273">
    <property type="entry name" value="7tmB1_NPR_B7_insect-like"/>
    <property type="match status" value="1"/>
</dbReference>
<dbReference type="Gene3D" id="4.10.1240.10">
    <property type="entry name" value="GPCR, family 2, extracellular hormone receptor domain"/>
    <property type="match status" value="1"/>
</dbReference>
<evidence type="ECO:0000313" key="15">
    <source>
        <dbReference type="Proteomes" id="UP000078492"/>
    </source>
</evidence>
<dbReference type="GO" id="GO:0008528">
    <property type="term" value="F:G protein-coupled peptide receptor activity"/>
    <property type="evidence" value="ECO:0007669"/>
    <property type="project" value="TreeGrafter"/>
</dbReference>
<evidence type="ECO:0000313" key="14">
    <source>
        <dbReference type="EMBL" id="KYN27813.1"/>
    </source>
</evidence>
<feature type="transmembrane region" description="Helical" evidence="11">
    <location>
        <begin position="322"/>
        <end position="348"/>
    </location>
</feature>
<evidence type="ECO:0000256" key="4">
    <source>
        <dbReference type="ARBA" id="ARBA00022692"/>
    </source>
</evidence>
<evidence type="ECO:0000256" key="1">
    <source>
        <dbReference type="ARBA" id="ARBA00004651"/>
    </source>
</evidence>
<evidence type="ECO:0000259" key="13">
    <source>
        <dbReference type="PROSITE" id="PS50261"/>
    </source>
</evidence>
<feature type="transmembrane region" description="Helical" evidence="11">
    <location>
        <begin position="188"/>
        <end position="207"/>
    </location>
</feature>
<dbReference type="PANTHER" id="PTHR45620:SF1">
    <property type="entry name" value="G-PROTEIN COUPLED RECEPTORS FAMILY 2 PROFILE 2 DOMAIN-CONTAINING PROTEIN"/>
    <property type="match status" value="1"/>
</dbReference>
<keyword evidence="5 11" id="KW-1133">Transmembrane helix</keyword>
<dbReference type="Pfam" id="PF02793">
    <property type="entry name" value="HRM"/>
    <property type="match status" value="1"/>
</dbReference>
<feature type="transmembrane region" description="Helical" evidence="11">
    <location>
        <begin position="718"/>
        <end position="738"/>
    </location>
</feature>
<protein>
    <submittedName>
        <fullName evidence="14">Parathyroid hormone/parathyroid hormone-related peptide receptor</fullName>
    </submittedName>
</protein>
<comment type="subcellular location">
    <subcellularLocation>
        <location evidence="1">Cell membrane</location>
        <topology evidence="1">Multi-pass membrane protein</topology>
    </subcellularLocation>
</comment>
<keyword evidence="3" id="KW-1003">Cell membrane</keyword>
<dbReference type="PRINTS" id="PR00249">
    <property type="entry name" value="GPCRSECRETIN"/>
</dbReference>
<keyword evidence="9" id="KW-0807">Transducer</keyword>
<gene>
    <name evidence="14" type="ORF">ALC57_02878</name>
</gene>
<dbReference type="Pfam" id="PF00002">
    <property type="entry name" value="7tm_2"/>
    <property type="match status" value="1"/>
</dbReference>
<dbReference type="InterPro" id="IPR000832">
    <property type="entry name" value="GPCR_2_secretin-like"/>
</dbReference>
<evidence type="ECO:0000256" key="7">
    <source>
        <dbReference type="ARBA" id="ARBA00023136"/>
    </source>
</evidence>
<keyword evidence="15" id="KW-1185">Reference proteome</keyword>
<dbReference type="PROSITE" id="PS50261">
    <property type="entry name" value="G_PROTEIN_RECEP_F2_4"/>
    <property type="match status" value="1"/>
</dbReference>
<evidence type="ECO:0000256" key="11">
    <source>
        <dbReference type="SAM" id="Phobius"/>
    </source>
</evidence>
<dbReference type="Gene3D" id="1.20.1070.10">
    <property type="entry name" value="Rhodopsin 7-helix transmembrane proteins"/>
    <property type="match status" value="1"/>
</dbReference>
<evidence type="ECO:0000256" key="2">
    <source>
        <dbReference type="ARBA" id="ARBA00005314"/>
    </source>
</evidence>
<dbReference type="InterPro" id="IPR036445">
    <property type="entry name" value="GPCR_2_extracell_dom_sf"/>
</dbReference>
<feature type="transmembrane region" description="Helical" evidence="11">
    <location>
        <begin position="774"/>
        <end position="792"/>
    </location>
</feature>
<feature type="non-terminal residue" evidence="14">
    <location>
        <position position="1"/>
    </location>
</feature>
<evidence type="ECO:0000256" key="8">
    <source>
        <dbReference type="ARBA" id="ARBA00023170"/>
    </source>
</evidence>
<feature type="domain" description="G-protein coupled receptors family 2 profile 2" evidence="13">
    <location>
        <begin position="148"/>
        <end position="433"/>
    </location>
</feature>
<feature type="transmembrane region" description="Helical" evidence="11">
    <location>
        <begin position="256"/>
        <end position="275"/>
    </location>
</feature>
<feature type="transmembrane region" description="Helical" evidence="11">
    <location>
        <begin position="812"/>
        <end position="831"/>
    </location>
</feature>
<reference evidence="14 15" key="1">
    <citation type="submission" date="2015-09" db="EMBL/GenBank/DDBJ databases">
        <title>Trachymyrmex cornetzi WGS genome.</title>
        <authorList>
            <person name="Nygaard S."/>
            <person name="Hu H."/>
            <person name="Boomsma J."/>
            <person name="Zhang G."/>
        </authorList>
    </citation>
    <scope>NUCLEOTIDE SEQUENCE [LARGE SCALE GENOMIC DNA]</scope>
    <source>
        <strain evidence="14">Tcor2-1</strain>
        <tissue evidence="14">Whole body</tissue>
    </source>
</reference>
<dbReference type="GO" id="GO:0007188">
    <property type="term" value="P:adenylate cyclase-modulating G protein-coupled receptor signaling pathway"/>
    <property type="evidence" value="ECO:0007669"/>
    <property type="project" value="TreeGrafter"/>
</dbReference>
<proteinExistence type="inferred from homology"/>
<evidence type="ECO:0000256" key="10">
    <source>
        <dbReference type="SAM" id="MobiDB-lite"/>
    </source>
</evidence>